<feature type="transmembrane region" description="Helical" evidence="1">
    <location>
        <begin position="28"/>
        <end position="45"/>
    </location>
</feature>
<keyword evidence="1" id="KW-0472">Membrane</keyword>
<gene>
    <name evidence="2" type="ORF">NSO95_05715</name>
</gene>
<protein>
    <submittedName>
        <fullName evidence="2">Tetratricopeptide repeat protein</fullName>
    </submittedName>
</protein>
<reference evidence="2 3" key="1">
    <citation type="submission" date="2022-08" db="EMBL/GenBank/DDBJ databases">
        <title>Polyphasic taxonomy analysis of Qipengyuania sp.RS5-5.</title>
        <authorList>
            <person name="Xamxidin M."/>
            <person name="Wu M."/>
        </authorList>
    </citation>
    <scope>NUCLEOTIDE SEQUENCE [LARGE SCALE GENOMIC DNA]</scope>
    <source>
        <strain evidence="2 3">RS5-5</strain>
    </source>
</reference>
<proteinExistence type="predicted"/>
<keyword evidence="3" id="KW-1185">Reference proteome</keyword>
<keyword evidence="1" id="KW-1133">Transmembrane helix</keyword>
<dbReference type="Gene3D" id="1.25.40.10">
    <property type="entry name" value="Tetratricopeptide repeat domain"/>
    <property type="match status" value="1"/>
</dbReference>
<dbReference type="Proteomes" id="UP001206067">
    <property type="component" value="Unassembled WGS sequence"/>
</dbReference>
<organism evidence="2 3">
    <name type="scientific">Parerythrobacter lacustris</name>
    <dbReference type="NCBI Taxonomy" id="2969984"/>
    <lineage>
        <taxon>Bacteria</taxon>
        <taxon>Pseudomonadati</taxon>
        <taxon>Pseudomonadota</taxon>
        <taxon>Alphaproteobacteria</taxon>
        <taxon>Sphingomonadales</taxon>
        <taxon>Erythrobacteraceae</taxon>
        <taxon>Parerythrobacter</taxon>
    </lineage>
</organism>
<keyword evidence="1" id="KW-0812">Transmembrane</keyword>
<name>A0ABT1XP42_9SPHN</name>
<dbReference type="SUPFAM" id="SSF48452">
    <property type="entry name" value="TPR-like"/>
    <property type="match status" value="1"/>
</dbReference>
<dbReference type="EMBL" id="JANKHH010000003">
    <property type="protein sequence ID" value="MCR2833433.1"/>
    <property type="molecule type" value="Genomic_DNA"/>
</dbReference>
<dbReference type="Pfam" id="PF13432">
    <property type="entry name" value="TPR_16"/>
    <property type="match status" value="1"/>
</dbReference>
<evidence type="ECO:0000313" key="2">
    <source>
        <dbReference type="EMBL" id="MCR2833433.1"/>
    </source>
</evidence>
<evidence type="ECO:0000256" key="1">
    <source>
        <dbReference type="SAM" id="Phobius"/>
    </source>
</evidence>
<sequence length="209" mass="22599">MTWVPILALAAIVFLVAAFVLKLPRSGWTLFGAALMFGLTGYALQGSPDLPAAPKDRVPEANESNFAMIEARRDLFGKDRQPANLVVTADAFSRSGRFSDAAKLLRGAVERNPKDAEAWVALGNALVEHADGNPTPAAMFAYSRADQAAPGHPAAAYFYGVSMLNANQPQQTRAIWAEILENAPEDAPWRENMQGQLDRLDEMLAQGAM</sequence>
<evidence type="ECO:0000313" key="3">
    <source>
        <dbReference type="Proteomes" id="UP001206067"/>
    </source>
</evidence>
<dbReference type="InterPro" id="IPR011990">
    <property type="entry name" value="TPR-like_helical_dom_sf"/>
</dbReference>
<comment type="caution">
    <text evidence="2">The sequence shown here is derived from an EMBL/GenBank/DDBJ whole genome shotgun (WGS) entry which is preliminary data.</text>
</comment>
<accession>A0ABT1XP42</accession>
<dbReference type="RefSeq" id="WP_257595201.1">
    <property type="nucleotide sequence ID" value="NZ_JANKHH010000003.1"/>
</dbReference>